<evidence type="ECO:0008006" key="3">
    <source>
        <dbReference type="Google" id="ProtNLM"/>
    </source>
</evidence>
<evidence type="ECO:0000313" key="1">
    <source>
        <dbReference type="EMBL" id="MBB5869169.1"/>
    </source>
</evidence>
<comment type="caution">
    <text evidence="1">The sequence shown here is derived from an EMBL/GenBank/DDBJ whole genome shotgun (WGS) entry which is preliminary data.</text>
</comment>
<evidence type="ECO:0000313" key="2">
    <source>
        <dbReference type="Proteomes" id="UP000587527"/>
    </source>
</evidence>
<dbReference type="Gene3D" id="3.90.1140.10">
    <property type="entry name" value="Cyclic phosphodiesterase"/>
    <property type="match status" value="1"/>
</dbReference>
<organism evidence="1 2">
    <name type="scientific">Allocatelliglobosispora scoriae</name>
    <dbReference type="NCBI Taxonomy" id="643052"/>
    <lineage>
        <taxon>Bacteria</taxon>
        <taxon>Bacillati</taxon>
        <taxon>Actinomycetota</taxon>
        <taxon>Actinomycetes</taxon>
        <taxon>Micromonosporales</taxon>
        <taxon>Micromonosporaceae</taxon>
        <taxon>Allocatelliglobosispora</taxon>
    </lineage>
</organism>
<name>A0A841BPQ1_9ACTN</name>
<sequence length="171" mass="18701">MVAALELYFDHVTQQRIRTLWTALEEVGVQTMKRLLDGRHRPHLSLTGAERLDGPAIAAALDGLAAAPPLEVNLDFCGQFVGRVLWLGPVPTPELLAHHAAVHQRLDAAGISGFDVYRPGAWVPHVTMSMRVPRPLLPQAIRLCLEFLPMKATITGAAVADHAHDEYLPLS</sequence>
<proteinExistence type="predicted"/>
<keyword evidence="2" id="KW-1185">Reference proteome</keyword>
<dbReference type="SUPFAM" id="SSF55144">
    <property type="entry name" value="LigT-like"/>
    <property type="match status" value="1"/>
</dbReference>
<dbReference type="Proteomes" id="UP000587527">
    <property type="component" value="Unassembled WGS sequence"/>
</dbReference>
<dbReference type="EMBL" id="JACHMN010000002">
    <property type="protein sequence ID" value="MBB5869169.1"/>
    <property type="molecule type" value="Genomic_DNA"/>
</dbReference>
<gene>
    <name evidence="1" type="ORF">F4553_002548</name>
</gene>
<dbReference type="PANTHER" id="PTHR36039:SF2">
    <property type="entry name" value="RNA LIGASE_CYCLIC NUCLEOTIDE PHOSPHODIESTERASE FAMILY PROTEIN"/>
    <property type="match status" value="1"/>
</dbReference>
<dbReference type="Pfam" id="PF13563">
    <property type="entry name" value="2_5_RNA_ligase2"/>
    <property type="match status" value="1"/>
</dbReference>
<dbReference type="PANTHER" id="PTHR36039">
    <property type="match status" value="1"/>
</dbReference>
<protein>
    <recommendedName>
        <fullName evidence="3">2'-5' RNA ligase family protein</fullName>
    </recommendedName>
</protein>
<dbReference type="RefSeq" id="WP_184835619.1">
    <property type="nucleotide sequence ID" value="NZ_JACHMN010000002.1"/>
</dbReference>
<reference evidence="1 2" key="1">
    <citation type="submission" date="2020-08" db="EMBL/GenBank/DDBJ databases">
        <title>Sequencing the genomes of 1000 actinobacteria strains.</title>
        <authorList>
            <person name="Klenk H.-P."/>
        </authorList>
    </citation>
    <scope>NUCLEOTIDE SEQUENCE [LARGE SCALE GENOMIC DNA]</scope>
    <source>
        <strain evidence="1 2">DSM 45362</strain>
    </source>
</reference>
<dbReference type="AlphaFoldDB" id="A0A841BPQ1"/>
<dbReference type="InterPro" id="IPR009097">
    <property type="entry name" value="Cyclic_Pdiesterase"/>
</dbReference>
<accession>A0A841BPQ1</accession>